<dbReference type="OrthoDB" id="9814755at2"/>
<feature type="binding site" evidence="7 8">
    <location>
        <position position="127"/>
    </location>
    <ligand>
        <name>S-adenosyl-L-methionine</name>
        <dbReference type="ChEBI" id="CHEBI:59789"/>
    </ligand>
</feature>
<evidence type="ECO:0000256" key="1">
    <source>
        <dbReference type="ARBA" id="ARBA00022490"/>
    </source>
</evidence>
<dbReference type="RefSeq" id="WP_085932659.1">
    <property type="nucleotide sequence ID" value="NZ_FUWJ01000001.1"/>
</dbReference>
<feature type="binding site" evidence="7 8">
    <location>
        <position position="82"/>
    </location>
    <ligand>
        <name>S-adenosyl-L-methionine</name>
        <dbReference type="ChEBI" id="CHEBI:59789"/>
    </ligand>
</feature>
<dbReference type="CDD" id="cd02440">
    <property type="entry name" value="AdoMet_MTases"/>
    <property type="match status" value="1"/>
</dbReference>
<dbReference type="SMART" id="SM00650">
    <property type="entry name" value="rADc"/>
    <property type="match status" value="1"/>
</dbReference>
<dbReference type="HAMAP" id="MF_00607">
    <property type="entry name" value="16SrRNA_methyltr_A"/>
    <property type="match status" value="1"/>
</dbReference>
<organism evidence="10 11">
    <name type="scientific">Enhydrobacter aerosaccus</name>
    <dbReference type="NCBI Taxonomy" id="225324"/>
    <lineage>
        <taxon>Bacteria</taxon>
        <taxon>Pseudomonadati</taxon>
        <taxon>Pseudomonadota</taxon>
        <taxon>Alphaproteobacteria</taxon>
        <taxon>Hyphomicrobiales</taxon>
        <taxon>Enhydrobacter</taxon>
    </lineage>
</organism>
<evidence type="ECO:0000256" key="2">
    <source>
        <dbReference type="ARBA" id="ARBA00022552"/>
    </source>
</evidence>
<dbReference type="PROSITE" id="PS01131">
    <property type="entry name" value="RRNA_A_DIMETH"/>
    <property type="match status" value="1"/>
</dbReference>
<dbReference type="EC" id="2.1.1.182" evidence="7"/>
<evidence type="ECO:0000256" key="5">
    <source>
        <dbReference type="ARBA" id="ARBA00022691"/>
    </source>
</evidence>
<comment type="function">
    <text evidence="7">Specifically dimethylates two adjacent adenosines (A1518 and A1519) in the loop of a conserved hairpin near the 3'-end of 16S rRNA in the 30S particle. May play a critical role in biogenesis of 30S subunits.</text>
</comment>
<dbReference type="PANTHER" id="PTHR11727">
    <property type="entry name" value="DIMETHYLADENOSINE TRANSFERASE"/>
    <property type="match status" value="1"/>
</dbReference>
<dbReference type="InterPro" id="IPR020596">
    <property type="entry name" value="rRNA_Ade_Mease_Trfase_CS"/>
</dbReference>
<comment type="similarity">
    <text evidence="7">Belongs to the class I-like SAM-binding methyltransferase superfamily. rRNA adenine N(6)-methyltransferase family. RsmA subfamily.</text>
</comment>
<reference evidence="11" key="1">
    <citation type="submission" date="2017-02" db="EMBL/GenBank/DDBJ databases">
        <authorList>
            <person name="Varghese N."/>
            <person name="Submissions S."/>
        </authorList>
    </citation>
    <scope>NUCLEOTIDE SEQUENCE [LARGE SCALE GENOMIC DNA]</scope>
    <source>
        <strain evidence="11">ATCC 27094</strain>
    </source>
</reference>
<feature type="binding site" evidence="7 8">
    <location>
        <position position="108"/>
    </location>
    <ligand>
        <name>S-adenosyl-L-methionine</name>
        <dbReference type="ChEBI" id="CHEBI:59789"/>
    </ligand>
</feature>
<dbReference type="PANTHER" id="PTHR11727:SF7">
    <property type="entry name" value="DIMETHYLADENOSINE TRANSFERASE-RELATED"/>
    <property type="match status" value="1"/>
</dbReference>
<dbReference type="AlphaFoldDB" id="A0A1T4KHU8"/>
<dbReference type="InterPro" id="IPR020598">
    <property type="entry name" value="rRNA_Ade_methylase_Trfase_N"/>
</dbReference>
<dbReference type="EMBL" id="FUWJ01000001">
    <property type="protein sequence ID" value="SJZ41984.1"/>
    <property type="molecule type" value="Genomic_DNA"/>
</dbReference>
<evidence type="ECO:0000313" key="10">
    <source>
        <dbReference type="EMBL" id="SJZ41984.1"/>
    </source>
</evidence>
<dbReference type="NCBIfam" id="TIGR00755">
    <property type="entry name" value="ksgA"/>
    <property type="match status" value="1"/>
</dbReference>
<dbReference type="InterPro" id="IPR011530">
    <property type="entry name" value="rRNA_adenine_dimethylase"/>
</dbReference>
<evidence type="ECO:0000256" key="6">
    <source>
        <dbReference type="ARBA" id="ARBA00022884"/>
    </source>
</evidence>
<feature type="binding site" evidence="7 8">
    <location>
        <position position="33"/>
    </location>
    <ligand>
        <name>S-adenosyl-L-methionine</name>
        <dbReference type="ChEBI" id="CHEBI:59789"/>
    </ligand>
</feature>
<accession>A0A1T4KHU8</accession>
<dbReference type="InterPro" id="IPR023165">
    <property type="entry name" value="rRNA_Ade_diMease-like_C"/>
</dbReference>
<comment type="subcellular location">
    <subcellularLocation>
        <location evidence="7">Cytoplasm</location>
    </subcellularLocation>
</comment>
<dbReference type="FunFam" id="3.40.50.150:FF:000023">
    <property type="entry name" value="Ribosomal RNA small subunit methyltransferase A"/>
    <property type="match status" value="1"/>
</dbReference>
<dbReference type="GO" id="GO:0003723">
    <property type="term" value="F:RNA binding"/>
    <property type="evidence" value="ECO:0007669"/>
    <property type="project" value="UniProtKB-UniRule"/>
</dbReference>
<keyword evidence="5 7" id="KW-0949">S-adenosyl-L-methionine</keyword>
<keyword evidence="11" id="KW-1185">Reference proteome</keyword>
<keyword evidence="3 7" id="KW-0489">Methyltransferase</keyword>
<keyword evidence="2 7" id="KW-0698">rRNA processing</keyword>
<name>A0A1T4KHU8_9HYPH</name>
<evidence type="ECO:0000256" key="3">
    <source>
        <dbReference type="ARBA" id="ARBA00022603"/>
    </source>
</evidence>
<dbReference type="STRING" id="225324.SAMN02745126_00982"/>
<feature type="domain" description="Ribosomal RNA adenine methylase transferase N-terminal" evidence="9">
    <location>
        <begin position="40"/>
        <end position="212"/>
    </location>
</feature>
<keyword evidence="4 7" id="KW-0808">Transferase</keyword>
<evidence type="ECO:0000259" key="9">
    <source>
        <dbReference type="SMART" id="SM00650"/>
    </source>
</evidence>
<evidence type="ECO:0000256" key="7">
    <source>
        <dbReference type="HAMAP-Rule" id="MF_00607"/>
    </source>
</evidence>
<keyword evidence="1 7" id="KW-0963">Cytoplasm</keyword>
<evidence type="ECO:0000256" key="4">
    <source>
        <dbReference type="ARBA" id="ARBA00022679"/>
    </source>
</evidence>
<evidence type="ECO:0000313" key="11">
    <source>
        <dbReference type="Proteomes" id="UP000190092"/>
    </source>
</evidence>
<dbReference type="GO" id="GO:0052908">
    <property type="term" value="F:16S rRNA (adenine(1518)-N(6)/adenine(1519)-N(6))-dimethyltransferase activity"/>
    <property type="evidence" value="ECO:0007669"/>
    <property type="project" value="UniProtKB-EC"/>
</dbReference>
<dbReference type="InterPro" id="IPR029063">
    <property type="entry name" value="SAM-dependent_MTases_sf"/>
</dbReference>
<feature type="binding site" evidence="7 8">
    <location>
        <position position="60"/>
    </location>
    <ligand>
        <name>S-adenosyl-L-methionine</name>
        <dbReference type="ChEBI" id="CHEBI:59789"/>
    </ligand>
</feature>
<proteinExistence type="inferred from homology"/>
<dbReference type="Pfam" id="PF00398">
    <property type="entry name" value="RrnaAD"/>
    <property type="match status" value="1"/>
</dbReference>
<dbReference type="InterPro" id="IPR001737">
    <property type="entry name" value="KsgA/Erm"/>
</dbReference>
<gene>
    <name evidence="7" type="primary">rsmA</name>
    <name evidence="7" type="synonym">ksgA</name>
    <name evidence="10" type="ORF">SAMN02745126_00982</name>
</gene>
<dbReference type="Gene3D" id="3.40.50.150">
    <property type="entry name" value="Vaccinia Virus protein VP39"/>
    <property type="match status" value="1"/>
</dbReference>
<feature type="binding site" evidence="7 8">
    <location>
        <position position="35"/>
    </location>
    <ligand>
        <name>S-adenosyl-L-methionine</name>
        <dbReference type="ChEBI" id="CHEBI:59789"/>
    </ligand>
</feature>
<dbReference type="PROSITE" id="PS51689">
    <property type="entry name" value="SAM_RNA_A_N6_MT"/>
    <property type="match status" value="1"/>
</dbReference>
<dbReference type="SUPFAM" id="SSF53335">
    <property type="entry name" value="S-adenosyl-L-methionine-dependent methyltransferases"/>
    <property type="match status" value="1"/>
</dbReference>
<sequence length="280" mass="30021">MEAPSIDPVAALPPLRETIAAHGLDARKRFGQHFLLDLNLTRRIARAAAPLDQGTVIEVGPGPGGLTRALLLEGAARVVAIEVDPRAIDALRELQTASAGRLHLIEGDALSIDPATLGPAPRRIVANLPYNVSTPLLVRWLHAASDITDMVLMFQKEVVDRLAAAPRTKDYGRLSVLAQHVCEVRRLFDIPASAFVPPPKVTSSVAHLTPRPADQRLADLGPLEKVTAAAFGQRRKMLRGSLLGVFPNPVPVLEKLGLQPTARAEELSVADFVRLAAALP</sequence>
<dbReference type="FunFam" id="1.10.8.100:FF:000001">
    <property type="entry name" value="Ribosomal RNA small subunit methyltransferase A"/>
    <property type="match status" value="1"/>
</dbReference>
<dbReference type="Gene3D" id="1.10.8.100">
    <property type="entry name" value="Ribosomal RNA adenine dimethylase-like, domain 2"/>
    <property type="match status" value="1"/>
</dbReference>
<dbReference type="GO" id="GO:0005829">
    <property type="term" value="C:cytosol"/>
    <property type="evidence" value="ECO:0007669"/>
    <property type="project" value="TreeGrafter"/>
</dbReference>
<protein>
    <recommendedName>
        <fullName evidence="7">Ribosomal RNA small subunit methyltransferase A</fullName>
        <ecNumber evidence="7">2.1.1.182</ecNumber>
    </recommendedName>
    <alternativeName>
        <fullName evidence="7">16S rRNA (adenine(1518)-N(6)/adenine(1519)-N(6))-dimethyltransferase</fullName>
    </alternativeName>
    <alternativeName>
        <fullName evidence="7">16S rRNA dimethyladenosine transferase</fullName>
    </alternativeName>
    <alternativeName>
        <fullName evidence="7">16S rRNA dimethylase</fullName>
    </alternativeName>
    <alternativeName>
        <fullName evidence="7">S-adenosylmethionine-6-N', N'-adenosyl(rRNA) dimethyltransferase</fullName>
    </alternativeName>
</protein>
<dbReference type="Proteomes" id="UP000190092">
    <property type="component" value="Unassembled WGS sequence"/>
</dbReference>
<comment type="catalytic activity">
    <reaction evidence="7">
        <text>adenosine(1518)/adenosine(1519) in 16S rRNA + 4 S-adenosyl-L-methionine = N(6)-dimethyladenosine(1518)/N(6)-dimethyladenosine(1519) in 16S rRNA + 4 S-adenosyl-L-homocysteine + 4 H(+)</text>
        <dbReference type="Rhea" id="RHEA:19609"/>
        <dbReference type="Rhea" id="RHEA-COMP:10232"/>
        <dbReference type="Rhea" id="RHEA-COMP:10233"/>
        <dbReference type="ChEBI" id="CHEBI:15378"/>
        <dbReference type="ChEBI" id="CHEBI:57856"/>
        <dbReference type="ChEBI" id="CHEBI:59789"/>
        <dbReference type="ChEBI" id="CHEBI:74411"/>
        <dbReference type="ChEBI" id="CHEBI:74493"/>
        <dbReference type="EC" id="2.1.1.182"/>
    </reaction>
</comment>
<evidence type="ECO:0000256" key="8">
    <source>
        <dbReference type="PROSITE-ProRule" id="PRU01026"/>
    </source>
</evidence>
<keyword evidence="6 7" id="KW-0694">RNA-binding</keyword>